<dbReference type="SUPFAM" id="SSF47005">
    <property type="entry name" value="Peripheral subunit-binding domain of 2-oxo acid dehydrogenase complex"/>
    <property type="match status" value="2"/>
</dbReference>
<evidence type="ECO:0000256" key="4">
    <source>
        <dbReference type="ARBA" id="ARBA00022823"/>
    </source>
</evidence>
<dbReference type="InterPro" id="IPR000089">
    <property type="entry name" value="Biotin_lipoyl"/>
</dbReference>
<feature type="domain" description="Peripheral subunit-binding (PSBD)" evidence="8">
    <location>
        <begin position="176"/>
        <end position="213"/>
    </location>
</feature>
<comment type="cofactor">
    <cofactor evidence="1 6">
        <name>(R)-lipoate</name>
        <dbReference type="ChEBI" id="CHEBI:83088"/>
    </cofactor>
</comment>
<accession>A0A942T4M7</accession>
<reference evidence="9" key="1">
    <citation type="submission" date="2021-05" db="EMBL/GenBank/DDBJ databases">
        <title>Novel Bacillus species.</title>
        <authorList>
            <person name="Liu G."/>
        </authorList>
    </citation>
    <scope>NUCLEOTIDE SEQUENCE</scope>
    <source>
        <strain evidence="9 11">FJAT-50051</strain>
    </source>
</reference>
<evidence type="ECO:0000256" key="1">
    <source>
        <dbReference type="ARBA" id="ARBA00001938"/>
    </source>
</evidence>
<name>A0A942T4M7_9BACI</name>
<dbReference type="InterPro" id="IPR001078">
    <property type="entry name" value="2-oxoacid_DH_actylTfrase"/>
</dbReference>
<protein>
    <recommendedName>
        <fullName evidence="6">Dihydrolipoamide acetyltransferase component of pyruvate dehydrogenase complex</fullName>
        <ecNumber evidence="6">2.3.1.-</ecNumber>
    </recommendedName>
</protein>
<dbReference type="InterPro" id="IPR050743">
    <property type="entry name" value="2-oxoacid_DH_E2_comp"/>
</dbReference>
<dbReference type="GO" id="GO:0031405">
    <property type="term" value="F:lipoic acid binding"/>
    <property type="evidence" value="ECO:0007669"/>
    <property type="project" value="TreeGrafter"/>
</dbReference>
<feature type="domain" description="Peripheral subunit-binding (PSBD)" evidence="8">
    <location>
        <begin position="118"/>
        <end position="155"/>
    </location>
</feature>
<feature type="domain" description="Lipoyl-binding" evidence="7">
    <location>
        <begin position="7"/>
        <end position="82"/>
    </location>
</feature>
<dbReference type="InterPro" id="IPR004167">
    <property type="entry name" value="PSBD"/>
</dbReference>
<dbReference type="EMBL" id="JAGYPE020000126">
    <property type="protein sequence ID" value="MCH6269640.1"/>
    <property type="molecule type" value="Genomic_DNA"/>
</dbReference>
<comment type="similarity">
    <text evidence="2 6">Belongs to the 2-oxoacid dehydrogenase family.</text>
</comment>
<keyword evidence="3 6" id="KW-0808">Transferase</keyword>
<dbReference type="SUPFAM" id="SSF52777">
    <property type="entry name" value="CoA-dependent acyltransferases"/>
    <property type="match status" value="1"/>
</dbReference>
<dbReference type="GO" id="GO:0016407">
    <property type="term" value="F:acetyltransferase activity"/>
    <property type="evidence" value="ECO:0007669"/>
    <property type="project" value="TreeGrafter"/>
</dbReference>
<evidence type="ECO:0000256" key="6">
    <source>
        <dbReference type="RuleBase" id="RU003423"/>
    </source>
</evidence>
<dbReference type="PANTHER" id="PTHR43178">
    <property type="entry name" value="DIHYDROLIPOAMIDE ACETYLTRANSFERASE COMPONENT OF PYRUVATE DEHYDROGENASE COMPLEX"/>
    <property type="match status" value="1"/>
</dbReference>
<evidence type="ECO:0000313" key="11">
    <source>
        <dbReference type="Proteomes" id="UP000677265"/>
    </source>
</evidence>
<dbReference type="PANTHER" id="PTHR43178:SF5">
    <property type="entry name" value="LIPOAMIDE ACYLTRANSFERASE COMPONENT OF BRANCHED-CHAIN ALPHA-KETO ACID DEHYDROGENASE COMPLEX, MITOCHONDRIAL"/>
    <property type="match status" value="1"/>
</dbReference>
<evidence type="ECO:0000256" key="2">
    <source>
        <dbReference type="ARBA" id="ARBA00007317"/>
    </source>
</evidence>
<dbReference type="PROSITE" id="PS50968">
    <property type="entry name" value="BIOTINYL_LIPOYL"/>
    <property type="match status" value="1"/>
</dbReference>
<dbReference type="Pfam" id="PF02817">
    <property type="entry name" value="E3_binding"/>
    <property type="match status" value="2"/>
</dbReference>
<organism evidence="9">
    <name type="scientific">Neobacillus citreus</name>
    <dbReference type="NCBI Taxonomy" id="2833578"/>
    <lineage>
        <taxon>Bacteria</taxon>
        <taxon>Bacillati</taxon>
        <taxon>Bacillota</taxon>
        <taxon>Bacilli</taxon>
        <taxon>Bacillales</taxon>
        <taxon>Bacillaceae</taxon>
        <taxon>Neobacillus</taxon>
    </lineage>
</organism>
<gene>
    <name evidence="10" type="ORF">KHB02_029360</name>
    <name evidence="9" type="ORF">KHB02_33715</name>
</gene>
<proteinExistence type="inferred from homology"/>
<dbReference type="CDD" id="cd06849">
    <property type="entry name" value="lipoyl_domain"/>
    <property type="match status" value="1"/>
</dbReference>
<sequence length="471" mass="52113">MQDIKTLHEITLPRLSEADEESLITFWHKLEKDRVKKGDVLVEVQTEKAVTEIESDIDGVIVKIHKKRGEVIGMGEVLVSIAVDDKGESTSMTNQAQQIDTSVPGQQETQTTKPSFVKASPRVRKMAKDLGVDLATITGTGKNGEPTVEDLQRAANNVRSAETPIQNQPHEQQRVIASPSVRKLAREKGVDLEALQASNGNGRINREDVLKFAEEKEHPLQKEQAIIKVEPVPEANNGQIERVKLGGIRKAIAKAMAHSKQTIPHVTHFAEADVTSLVIHRNRLKEVAKAKNIKLTFLPYVAKALISALKEYKELNASIDETEENILYKKFYNIGIAVQTENGLVVPVVKDADHKNIAALAKEIDLLTKTARDNKLTMDQMKEGTCTISNIGSAGGQWFTPVINFPETSILGIGEIIEKPIVRNGEITIGKMLPLSLSYDHRVIDGVIAQNALNHIRRLLEDPELLLLELE</sequence>
<evidence type="ECO:0000256" key="5">
    <source>
        <dbReference type="ARBA" id="ARBA00023315"/>
    </source>
</evidence>
<comment type="caution">
    <text evidence="9">The sequence shown here is derived from an EMBL/GenBank/DDBJ whole genome shotgun (WGS) entry which is preliminary data.</text>
</comment>
<keyword evidence="11" id="KW-1185">Reference proteome</keyword>
<dbReference type="AlphaFoldDB" id="A0A942T4M7"/>
<dbReference type="Gene3D" id="2.40.50.100">
    <property type="match status" value="1"/>
</dbReference>
<dbReference type="PROSITE" id="PS51826">
    <property type="entry name" value="PSBD"/>
    <property type="match status" value="2"/>
</dbReference>
<keyword evidence="4 6" id="KW-0450">Lipoyl</keyword>
<dbReference type="InterPro" id="IPR023213">
    <property type="entry name" value="CAT-like_dom_sf"/>
</dbReference>
<dbReference type="InterPro" id="IPR036625">
    <property type="entry name" value="E3-bd_dom_sf"/>
</dbReference>
<dbReference type="SUPFAM" id="SSF51230">
    <property type="entry name" value="Single hybrid motif"/>
    <property type="match status" value="1"/>
</dbReference>
<dbReference type="EC" id="2.3.1.-" evidence="6"/>
<evidence type="ECO:0000313" key="9">
    <source>
        <dbReference type="EMBL" id="MBS4186330.1"/>
    </source>
</evidence>
<dbReference type="Gene3D" id="3.30.559.10">
    <property type="entry name" value="Chloramphenicol acetyltransferase-like domain"/>
    <property type="match status" value="1"/>
</dbReference>
<evidence type="ECO:0000259" key="7">
    <source>
        <dbReference type="PROSITE" id="PS50968"/>
    </source>
</evidence>
<dbReference type="InterPro" id="IPR011053">
    <property type="entry name" value="Single_hybrid_motif"/>
</dbReference>
<keyword evidence="5 6" id="KW-0012">Acyltransferase</keyword>
<dbReference type="FunFam" id="3.30.559.10:FF:000007">
    <property type="entry name" value="Dihydrolipoamide acetyltransferase component of pyruvate dehydrogenase complex"/>
    <property type="match status" value="1"/>
</dbReference>
<dbReference type="Pfam" id="PF00364">
    <property type="entry name" value="Biotin_lipoyl"/>
    <property type="match status" value="1"/>
</dbReference>
<dbReference type="Gene3D" id="4.10.320.10">
    <property type="entry name" value="E3-binding domain"/>
    <property type="match status" value="2"/>
</dbReference>
<evidence type="ECO:0000256" key="3">
    <source>
        <dbReference type="ARBA" id="ARBA00022679"/>
    </source>
</evidence>
<dbReference type="Proteomes" id="UP000677265">
    <property type="component" value="Unassembled WGS sequence"/>
</dbReference>
<evidence type="ECO:0000313" key="10">
    <source>
        <dbReference type="EMBL" id="MCH6269640.1"/>
    </source>
</evidence>
<evidence type="ECO:0000259" key="8">
    <source>
        <dbReference type="PROSITE" id="PS51826"/>
    </source>
</evidence>
<dbReference type="EMBL" id="JAGYPE010000007">
    <property type="protein sequence ID" value="MBS4186330.1"/>
    <property type="molecule type" value="Genomic_DNA"/>
</dbReference>
<dbReference type="Pfam" id="PF00198">
    <property type="entry name" value="2-oxoacid_dh"/>
    <property type="match status" value="1"/>
</dbReference>
<dbReference type="GO" id="GO:0005737">
    <property type="term" value="C:cytoplasm"/>
    <property type="evidence" value="ECO:0007669"/>
    <property type="project" value="TreeGrafter"/>
</dbReference>